<proteinExistence type="predicted"/>
<dbReference type="AlphaFoldDB" id="A0A022W253"/>
<evidence type="ECO:0000256" key="2">
    <source>
        <dbReference type="ARBA" id="ARBA00022448"/>
    </source>
</evidence>
<keyword evidence="2" id="KW-0813">Transport</keyword>
<feature type="transmembrane region" description="Helical" evidence="6">
    <location>
        <begin position="21"/>
        <end position="43"/>
    </location>
</feature>
<keyword evidence="5 6" id="KW-0472">Membrane</keyword>
<dbReference type="HOGENOM" id="CLU_001265_0_1_1"/>
<keyword evidence="4 6" id="KW-1133">Transmembrane helix</keyword>
<feature type="transmembrane region" description="Helical" evidence="6">
    <location>
        <begin position="509"/>
        <end position="531"/>
    </location>
</feature>
<accession>A0A022W253</accession>
<feature type="transmembrane region" description="Helical" evidence="6">
    <location>
        <begin position="49"/>
        <end position="68"/>
    </location>
</feature>
<protein>
    <recommendedName>
        <fullName evidence="7">Major facilitator superfamily (MFS) profile domain-containing protein</fullName>
    </recommendedName>
</protein>
<reference evidence="8" key="1">
    <citation type="submission" date="2014-02" db="EMBL/GenBank/DDBJ databases">
        <title>The Genome Sequence of Trichophyton rubrum (morphotype fischeri) CBS 288.86.</title>
        <authorList>
            <consortium name="The Broad Institute Genomics Platform"/>
            <person name="Cuomo C.A."/>
            <person name="White T.C."/>
            <person name="Graser Y."/>
            <person name="Martinez-Rossi N."/>
            <person name="Heitman J."/>
            <person name="Young S.K."/>
            <person name="Zeng Q."/>
            <person name="Gargeya S."/>
            <person name="Abouelleil A."/>
            <person name="Alvarado L."/>
            <person name="Chapman S.B."/>
            <person name="Gainer-Dewar J."/>
            <person name="Goldberg J."/>
            <person name="Griggs A."/>
            <person name="Gujja S."/>
            <person name="Hansen M."/>
            <person name="Howarth C."/>
            <person name="Imamovic A."/>
            <person name="Larimer J."/>
            <person name="Martinez D."/>
            <person name="Murphy C."/>
            <person name="Pearson M.D."/>
            <person name="Persinoti G."/>
            <person name="Poon T."/>
            <person name="Priest M."/>
            <person name="Roberts A.D."/>
            <person name="Saif S."/>
            <person name="Shea T.D."/>
            <person name="Sykes S.N."/>
            <person name="Wortman J."/>
            <person name="Nusbaum C."/>
            <person name="Birren B."/>
        </authorList>
    </citation>
    <scope>NUCLEOTIDE SEQUENCE [LARGE SCALE GENOMIC DNA]</scope>
    <source>
        <strain evidence="8">CBS 288.86</strain>
    </source>
</reference>
<dbReference type="PANTHER" id="PTHR43791:SF47">
    <property type="entry name" value="MAJOR FACILITATOR SUPERFAMILY (MFS) PROFILE DOMAIN-CONTAINING PROTEIN-RELATED"/>
    <property type="match status" value="1"/>
</dbReference>
<feature type="transmembrane region" description="Helical" evidence="6">
    <location>
        <begin position="216"/>
        <end position="235"/>
    </location>
</feature>
<dbReference type="PANTHER" id="PTHR43791">
    <property type="entry name" value="PERMEASE-RELATED"/>
    <property type="match status" value="1"/>
</dbReference>
<evidence type="ECO:0000313" key="8">
    <source>
        <dbReference type="EMBL" id="EZF52211.1"/>
    </source>
</evidence>
<feature type="transmembrane region" description="Helical" evidence="6">
    <location>
        <begin position="417"/>
        <end position="436"/>
    </location>
</feature>
<keyword evidence="3 6" id="KW-0812">Transmembrane</keyword>
<evidence type="ECO:0000256" key="5">
    <source>
        <dbReference type="ARBA" id="ARBA00023136"/>
    </source>
</evidence>
<evidence type="ECO:0000256" key="3">
    <source>
        <dbReference type="ARBA" id="ARBA00022692"/>
    </source>
</evidence>
<dbReference type="GO" id="GO:0016020">
    <property type="term" value="C:membrane"/>
    <property type="evidence" value="ECO:0007669"/>
    <property type="project" value="UniProtKB-SubCell"/>
</dbReference>
<dbReference type="Pfam" id="PF07690">
    <property type="entry name" value="MFS_1"/>
    <property type="match status" value="1"/>
</dbReference>
<feature type="transmembrane region" description="Helical" evidence="6">
    <location>
        <begin position="185"/>
        <end position="204"/>
    </location>
</feature>
<evidence type="ECO:0000259" key="7">
    <source>
        <dbReference type="PROSITE" id="PS50850"/>
    </source>
</evidence>
<comment type="subcellular location">
    <subcellularLocation>
        <location evidence="1">Membrane</location>
        <topology evidence="1">Multi-pass membrane protein</topology>
    </subcellularLocation>
</comment>
<dbReference type="GO" id="GO:0022857">
    <property type="term" value="F:transmembrane transporter activity"/>
    <property type="evidence" value="ECO:0007669"/>
    <property type="project" value="InterPro"/>
</dbReference>
<dbReference type="InterPro" id="IPR020846">
    <property type="entry name" value="MFS_dom"/>
</dbReference>
<dbReference type="EMBL" id="KK207855">
    <property type="protein sequence ID" value="EZF52211.1"/>
    <property type="molecule type" value="Genomic_DNA"/>
</dbReference>
<dbReference type="InterPro" id="IPR036259">
    <property type="entry name" value="MFS_trans_sf"/>
</dbReference>
<dbReference type="Gene3D" id="1.20.1250.20">
    <property type="entry name" value="MFS general substrate transporter like domains"/>
    <property type="match status" value="2"/>
</dbReference>
<feature type="transmembrane region" description="Helical" evidence="6">
    <location>
        <begin position="154"/>
        <end position="178"/>
    </location>
</feature>
<feature type="transmembrane region" description="Helical" evidence="6">
    <location>
        <begin position="476"/>
        <end position="497"/>
    </location>
</feature>
<feature type="transmembrane region" description="Helical" evidence="6">
    <location>
        <begin position="278"/>
        <end position="300"/>
    </location>
</feature>
<feature type="transmembrane region" description="Helical" evidence="6">
    <location>
        <begin position="247"/>
        <end position="266"/>
    </location>
</feature>
<evidence type="ECO:0000256" key="6">
    <source>
        <dbReference type="SAM" id="Phobius"/>
    </source>
</evidence>
<dbReference type="OrthoDB" id="3639251at2759"/>
<feature type="transmembrane region" description="Helical" evidence="6">
    <location>
        <begin position="352"/>
        <end position="373"/>
    </location>
</feature>
<dbReference type="FunFam" id="1.20.1250.20:FF:000409">
    <property type="entry name" value="MFS general substrate transporter"/>
    <property type="match status" value="1"/>
</dbReference>
<evidence type="ECO:0000256" key="1">
    <source>
        <dbReference type="ARBA" id="ARBA00004141"/>
    </source>
</evidence>
<dbReference type="PROSITE" id="PS50850">
    <property type="entry name" value="MFS"/>
    <property type="match status" value="1"/>
</dbReference>
<dbReference type="FunFam" id="1.20.1250.20:FF:000511">
    <property type="entry name" value="MFS general substrate transporter"/>
    <property type="match status" value="1"/>
</dbReference>
<organism evidence="8">
    <name type="scientific">Trichophyton rubrum CBS 288.86</name>
    <dbReference type="NCBI Taxonomy" id="1215330"/>
    <lineage>
        <taxon>Eukaryota</taxon>
        <taxon>Fungi</taxon>
        <taxon>Dikarya</taxon>
        <taxon>Ascomycota</taxon>
        <taxon>Pezizomycotina</taxon>
        <taxon>Eurotiomycetes</taxon>
        <taxon>Eurotiomycetidae</taxon>
        <taxon>Onygenales</taxon>
        <taxon>Arthrodermataceae</taxon>
        <taxon>Trichophyton</taxon>
    </lineage>
</organism>
<feature type="transmembrane region" description="Helical" evidence="6">
    <location>
        <begin position="442"/>
        <end position="464"/>
    </location>
</feature>
<feature type="transmembrane region" description="Helical" evidence="6">
    <location>
        <begin position="114"/>
        <end position="131"/>
    </location>
</feature>
<dbReference type="SUPFAM" id="SSF103473">
    <property type="entry name" value="MFS general substrate transporter"/>
    <property type="match status" value="1"/>
</dbReference>
<evidence type="ECO:0000256" key="4">
    <source>
        <dbReference type="ARBA" id="ARBA00022989"/>
    </source>
</evidence>
<feature type="transmembrane region" description="Helical" evidence="6">
    <location>
        <begin position="393"/>
        <end position="410"/>
    </location>
</feature>
<name>A0A022W253_TRIRU</name>
<dbReference type="InterPro" id="IPR011701">
    <property type="entry name" value="MFS"/>
</dbReference>
<feature type="domain" description="Major facilitator superfamily (MFS) profile" evidence="7">
    <location>
        <begin position="118"/>
        <end position="535"/>
    </location>
</feature>
<sequence>MQIVPYQGAREINTWTVRRSPGLCFFFPLSLSLSLSLSFFQTFAFKYNLLILGFCWNWAILAGWLVLIMRTDEEKASKGGAADHVDDLKQVTTADVDDDEEFSRQEQRKIVHRIDARLVVICGVGYLVSLMDRTNTSVAAIAGMTKDLGLKIGFRYSIIVLLFFVTYIVAQPIATVAIRKIGPRIFISFIVFTWGVILIGFGFVKDWQQMAGLRALLGFLEAGFFPGTVYLLSTWYCRHEVQKRYSVFYIIGAVAGSLSGILAFGLSQMEGLQGIRGWRWIFIIEGVISILVAFLSYIFLIDFPDRASGAWGFLNEKELAFVVRRVNRDRGDVHVEPFTLGRFLRPALDLKIWGFALIFFCSTTVTYAIAYFLPIILVDGLGFGVGESQCLIAPPYAFAAIVMYTSAYVADKYRIRAPVIAFNSLITLIGLPMVGFGKGSALRYTGVFLATAGANANIPSAMAYQANNIRGQWTRALASATLVGFGGIGGIAGSLVFRSQDAPAYIPGIWAAITSQLVLLLTAAVMSWYFWRSNKKADRGELVIEGSESFRYTI</sequence>
<dbReference type="Proteomes" id="UP000023758">
    <property type="component" value="Unassembled WGS sequence"/>
</dbReference>
<gene>
    <name evidence="8" type="ORF">H103_04632</name>
</gene>